<evidence type="ECO:0000313" key="5">
    <source>
        <dbReference type="Proteomes" id="UP000541969"/>
    </source>
</evidence>
<dbReference type="Gene3D" id="3.40.50.720">
    <property type="entry name" value="NAD(P)-binding Rossmann-like Domain"/>
    <property type="match status" value="1"/>
</dbReference>
<accession>A0A853CR65</accession>
<dbReference type="InterPro" id="IPR052515">
    <property type="entry name" value="Gfo/Idh/MocA_Oxidoreductase"/>
</dbReference>
<dbReference type="Pfam" id="PF01408">
    <property type="entry name" value="GFO_IDH_MocA"/>
    <property type="match status" value="1"/>
</dbReference>
<evidence type="ECO:0000256" key="1">
    <source>
        <dbReference type="ARBA" id="ARBA00010928"/>
    </source>
</evidence>
<dbReference type="PANTHER" id="PTHR43249">
    <property type="entry name" value="UDP-N-ACETYL-2-AMINO-2-DEOXY-D-GLUCURONATE OXIDASE"/>
    <property type="match status" value="1"/>
</dbReference>
<dbReference type="PANTHER" id="PTHR43249:SF1">
    <property type="entry name" value="D-GLUCOSIDE 3-DEHYDROGENASE"/>
    <property type="match status" value="1"/>
</dbReference>
<dbReference type="InterPro" id="IPR000683">
    <property type="entry name" value="Gfo/Idh/MocA-like_OxRdtase_N"/>
</dbReference>
<comment type="caution">
    <text evidence="4">The sequence shown here is derived from an EMBL/GenBank/DDBJ whole genome shotgun (WGS) entry which is preliminary data.</text>
</comment>
<gene>
    <name evidence="4" type="ORF">GGQ55_005240</name>
</gene>
<sequence length="393" mass="42177">MSARYSAAIIGGGDIGHAHAEGYAAHPDVELRAIIDPVEAARRQFQREYGIPEAYASVEEFLATGRPDLVSVCTWHPLHAPLTIAAAGAGARAVICEKPMATSMGEVDAMIAACEGSGTTLLVSHQRRFTPGWERARELVAAGVIGEVLTVEARGVQGLLNVGTHLIDGLLFISGEPAARWVLAAVERETERFERDTPIEDRCMLLAELDGGAQLLVQQDLPSARGMASPVGAGMALRFTGSDGMLEASEFFVRVFSADSGGWRLDLSLEQVDTIGGRANGRQVEELVAWLEGGPEHRCSARRARQTTEIMMAAYESARRHRVVPLPLQETGYPLAAMIAEGGLPPTVPGAYDIRAFLHRDGIDEERYAQLRATGMGHHEIMAALAGVPGRRG</sequence>
<evidence type="ECO:0000259" key="3">
    <source>
        <dbReference type="Pfam" id="PF02894"/>
    </source>
</evidence>
<dbReference type="Proteomes" id="UP000541969">
    <property type="component" value="Unassembled WGS sequence"/>
</dbReference>
<dbReference type="InterPro" id="IPR004104">
    <property type="entry name" value="Gfo/Idh/MocA-like_OxRdtase_C"/>
</dbReference>
<comment type="similarity">
    <text evidence="1">Belongs to the Gfo/Idh/MocA family.</text>
</comment>
<dbReference type="Gene3D" id="3.30.360.10">
    <property type="entry name" value="Dihydrodipicolinate Reductase, domain 2"/>
    <property type="match status" value="1"/>
</dbReference>
<dbReference type="SUPFAM" id="SSF51735">
    <property type="entry name" value="NAD(P)-binding Rossmann-fold domains"/>
    <property type="match status" value="1"/>
</dbReference>
<feature type="domain" description="Gfo/Idh/MocA-like oxidoreductase C-terminal" evidence="3">
    <location>
        <begin position="159"/>
        <end position="326"/>
    </location>
</feature>
<name>A0A853CR65_9ACTN</name>
<organism evidence="4 5">
    <name type="scientific">Petropleomorpha daqingensis</name>
    <dbReference type="NCBI Taxonomy" id="2026353"/>
    <lineage>
        <taxon>Bacteria</taxon>
        <taxon>Bacillati</taxon>
        <taxon>Actinomycetota</taxon>
        <taxon>Actinomycetes</taxon>
        <taxon>Geodermatophilales</taxon>
        <taxon>Geodermatophilaceae</taxon>
        <taxon>Petropleomorpha</taxon>
    </lineage>
</organism>
<evidence type="ECO:0000313" key="4">
    <source>
        <dbReference type="EMBL" id="NYJ08962.1"/>
    </source>
</evidence>
<feature type="domain" description="Gfo/Idh/MocA-like oxidoreductase N-terminal" evidence="2">
    <location>
        <begin position="7"/>
        <end position="125"/>
    </location>
</feature>
<reference evidence="4 5" key="1">
    <citation type="submission" date="2020-07" db="EMBL/GenBank/DDBJ databases">
        <title>Sequencing the genomes of 1000 actinobacteria strains.</title>
        <authorList>
            <person name="Klenk H.-P."/>
        </authorList>
    </citation>
    <scope>NUCLEOTIDE SEQUENCE [LARGE SCALE GENOMIC DNA]</scope>
    <source>
        <strain evidence="4 5">DSM 104001</strain>
    </source>
</reference>
<dbReference type="InterPro" id="IPR036291">
    <property type="entry name" value="NAD(P)-bd_dom_sf"/>
</dbReference>
<dbReference type="Pfam" id="PF02894">
    <property type="entry name" value="GFO_IDH_MocA_C"/>
    <property type="match status" value="1"/>
</dbReference>
<dbReference type="AlphaFoldDB" id="A0A853CR65"/>
<keyword evidence="5" id="KW-1185">Reference proteome</keyword>
<dbReference type="RefSeq" id="WP_179721994.1">
    <property type="nucleotide sequence ID" value="NZ_JACBZT010000001.1"/>
</dbReference>
<proteinExistence type="inferred from homology"/>
<dbReference type="EMBL" id="JACBZT010000001">
    <property type="protein sequence ID" value="NYJ08962.1"/>
    <property type="molecule type" value="Genomic_DNA"/>
</dbReference>
<dbReference type="GO" id="GO:0000166">
    <property type="term" value="F:nucleotide binding"/>
    <property type="evidence" value="ECO:0007669"/>
    <property type="project" value="InterPro"/>
</dbReference>
<dbReference type="SUPFAM" id="SSF55347">
    <property type="entry name" value="Glyceraldehyde-3-phosphate dehydrogenase-like, C-terminal domain"/>
    <property type="match status" value="1"/>
</dbReference>
<protein>
    <submittedName>
        <fullName evidence="4">Putative dehydrogenase</fullName>
    </submittedName>
</protein>
<evidence type="ECO:0000259" key="2">
    <source>
        <dbReference type="Pfam" id="PF01408"/>
    </source>
</evidence>